<keyword evidence="5 7" id="KW-1133">Transmembrane helix</keyword>
<evidence type="ECO:0000256" key="6">
    <source>
        <dbReference type="ARBA" id="ARBA00023136"/>
    </source>
</evidence>
<feature type="transmembrane region" description="Helical" evidence="7">
    <location>
        <begin position="270"/>
        <end position="290"/>
    </location>
</feature>
<keyword evidence="2" id="KW-0813">Transport</keyword>
<evidence type="ECO:0000313" key="10">
    <source>
        <dbReference type="Proteomes" id="UP000503129"/>
    </source>
</evidence>
<feature type="transmembrane region" description="Helical" evidence="7">
    <location>
        <begin position="21"/>
        <end position="43"/>
    </location>
</feature>
<keyword evidence="4 7" id="KW-0812">Transmembrane</keyword>
<name>A0A856M887_9CYAN</name>
<accession>A0A856M887</accession>
<reference evidence="9 10" key="1">
    <citation type="submission" date="2018-06" db="EMBL/GenBank/DDBJ databases">
        <title>Comparative genomics of Brasilonema spp. strains.</title>
        <authorList>
            <person name="Alvarenga D.O."/>
            <person name="Fiore M.F."/>
            <person name="Varani A.M."/>
        </authorList>
    </citation>
    <scope>NUCLEOTIDE SEQUENCE [LARGE SCALE GENOMIC DNA]</scope>
    <source>
        <strain evidence="9 10">CENA114</strain>
    </source>
</reference>
<dbReference type="GO" id="GO:0005886">
    <property type="term" value="C:plasma membrane"/>
    <property type="evidence" value="ECO:0007669"/>
    <property type="project" value="UniProtKB-SubCell"/>
</dbReference>
<dbReference type="AlphaFoldDB" id="A0A856M887"/>
<sequence length="389" mass="42732">MFRKLFRKTPLAWLQISRQKARLLVAIAGISFADFLMFFQLGVRDALFDSQVSPYSTLQGDLFLVNKLSDNLQSVKSFSRDNLYQAAGIDGVASVSSLYIGQATWRNPENQTSRQIFVYGINPNRPAFDLPEVNQHLDQLKLLNRALFDRASALPLIGDVPTLLKKQNPLSVQANDYEIKIVGLFTLGISFSAEANLITSDSTFLRLFSQRQAHEIDVGIVKVESKASVERVQASLQAILPDNLLVLTLDEFTARELAYWNTGSAIGPTFNLGVAIGFLVGAVVVYQILYTDVSDHLSEYATLKAMGYSDAYFIGVIIQEALVLAALGFVPGFLLSNGLYALFKSATLLPIAMKLSRATTVLMLTIVMCIGAGAIAMRKLQQADPADIF</sequence>
<dbReference type="NCBIfam" id="TIGR01185">
    <property type="entry name" value="devC"/>
    <property type="match status" value="1"/>
</dbReference>
<evidence type="ECO:0000256" key="3">
    <source>
        <dbReference type="ARBA" id="ARBA00022475"/>
    </source>
</evidence>
<evidence type="ECO:0000256" key="7">
    <source>
        <dbReference type="SAM" id="Phobius"/>
    </source>
</evidence>
<dbReference type="Proteomes" id="UP000503129">
    <property type="component" value="Chromosome"/>
</dbReference>
<dbReference type="InterPro" id="IPR051125">
    <property type="entry name" value="ABC-4/HrtB_transporter"/>
</dbReference>
<dbReference type="KEGG" id="bsen:DP114_05135"/>
<feature type="transmembrane region" description="Helical" evidence="7">
    <location>
        <begin position="311"/>
        <end position="335"/>
    </location>
</feature>
<keyword evidence="10" id="KW-1185">Reference proteome</keyword>
<dbReference type="Pfam" id="PF02687">
    <property type="entry name" value="FtsX"/>
    <property type="match status" value="1"/>
</dbReference>
<comment type="subcellular location">
    <subcellularLocation>
        <location evidence="1">Cell membrane</location>
        <topology evidence="1">Multi-pass membrane protein</topology>
    </subcellularLocation>
</comment>
<feature type="transmembrane region" description="Helical" evidence="7">
    <location>
        <begin position="355"/>
        <end position="376"/>
    </location>
</feature>
<evidence type="ECO:0000256" key="1">
    <source>
        <dbReference type="ARBA" id="ARBA00004651"/>
    </source>
</evidence>
<evidence type="ECO:0000256" key="4">
    <source>
        <dbReference type="ARBA" id="ARBA00022692"/>
    </source>
</evidence>
<dbReference type="PANTHER" id="PTHR43738:SF1">
    <property type="entry name" value="HEMIN TRANSPORT SYSTEM PERMEASE PROTEIN HRTB-RELATED"/>
    <property type="match status" value="1"/>
</dbReference>
<gene>
    <name evidence="9" type="ORF">DP114_05135</name>
</gene>
<evidence type="ECO:0000256" key="2">
    <source>
        <dbReference type="ARBA" id="ARBA00022448"/>
    </source>
</evidence>
<dbReference type="EMBL" id="CP030118">
    <property type="protein sequence ID" value="QDL07365.1"/>
    <property type="molecule type" value="Genomic_DNA"/>
</dbReference>
<dbReference type="RefSeq" id="WP_171975609.1">
    <property type="nucleotide sequence ID" value="NZ_CAWOXK010000001.1"/>
</dbReference>
<dbReference type="InterPro" id="IPR005891">
    <property type="entry name" value="DevC"/>
</dbReference>
<feature type="domain" description="ABC3 transporter permease C-terminal" evidence="8">
    <location>
        <begin position="274"/>
        <end position="380"/>
    </location>
</feature>
<proteinExistence type="predicted"/>
<evidence type="ECO:0000256" key="5">
    <source>
        <dbReference type="ARBA" id="ARBA00022989"/>
    </source>
</evidence>
<keyword evidence="6 7" id="KW-0472">Membrane</keyword>
<dbReference type="InterPro" id="IPR003838">
    <property type="entry name" value="ABC3_permease_C"/>
</dbReference>
<dbReference type="PANTHER" id="PTHR43738">
    <property type="entry name" value="ABC TRANSPORTER, MEMBRANE PROTEIN"/>
    <property type="match status" value="1"/>
</dbReference>
<evidence type="ECO:0000313" key="9">
    <source>
        <dbReference type="EMBL" id="QDL07365.1"/>
    </source>
</evidence>
<organism evidence="9 10">
    <name type="scientific">Brasilonema sennae CENA114</name>
    <dbReference type="NCBI Taxonomy" id="415709"/>
    <lineage>
        <taxon>Bacteria</taxon>
        <taxon>Bacillati</taxon>
        <taxon>Cyanobacteriota</taxon>
        <taxon>Cyanophyceae</taxon>
        <taxon>Nostocales</taxon>
        <taxon>Scytonemataceae</taxon>
        <taxon>Brasilonema</taxon>
        <taxon>Bromeliae group (in: Brasilonema)</taxon>
    </lineage>
</organism>
<dbReference type="PIRSF" id="PIRSF031773">
    <property type="entry name" value="DevC"/>
    <property type="match status" value="1"/>
</dbReference>
<protein>
    <submittedName>
        <fullName evidence="9">ABC transporter</fullName>
    </submittedName>
</protein>
<evidence type="ECO:0000259" key="8">
    <source>
        <dbReference type="Pfam" id="PF02687"/>
    </source>
</evidence>
<keyword evidence="3" id="KW-1003">Cell membrane</keyword>